<dbReference type="AlphaFoldDB" id="A0A8X6H425"/>
<dbReference type="EMBL" id="BMAO01030247">
    <property type="protein sequence ID" value="GFQ66707.1"/>
    <property type="molecule type" value="Genomic_DNA"/>
</dbReference>
<gene>
    <name evidence="1" type="primary">NCL1_51334</name>
    <name evidence="1" type="ORF">TNCT_27161</name>
</gene>
<dbReference type="OrthoDB" id="6437663at2759"/>
<proteinExistence type="predicted"/>
<keyword evidence="2" id="KW-1185">Reference proteome</keyword>
<reference evidence="1" key="1">
    <citation type="submission" date="2020-07" db="EMBL/GenBank/DDBJ databases">
        <title>Multicomponent nature underlies the extraordinary mechanical properties of spider dragline silk.</title>
        <authorList>
            <person name="Kono N."/>
            <person name="Nakamura H."/>
            <person name="Mori M."/>
            <person name="Yoshida Y."/>
            <person name="Ohtoshi R."/>
            <person name="Malay A.D."/>
            <person name="Moran D.A.P."/>
            <person name="Tomita M."/>
            <person name="Numata K."/>
            <person name="Arakawa K."/>
        </authorList>
    </citation>
    <scope>NUCLEOTIDE SEQUENCE</scope>
</reference>
<name>A0A8X6H425_TRICU</name>
<dbReference type="Proteomes" id="UP000887116">
    <property type="component" value="Unassembled WGS sequence"/>
</dbReference>
<comment type="caution">
    <text evidence="1">The sequence shown here is derived from an EMBL/GenBank/DDBJ whole genome shotgun (WGS) entry which is preliminary data.</text>
</comment>
<organism evidence="1 2">
    <name type="scientific">Trichonephila clavata</name>
    <name type="common">Joro spider</name>
    <name type="synonym">Nephila clavata</name>
    <dbReference type="NCBI Taxonomy" id="2740835"/>
    <lineage>
        <taxon>Eukaryota</taxon>
        <taxon>Metazoa</taxon>
        <taxon>Ecdysozoa</taxon>
        <taxon>Arthropoda</taxon>
        <taxon>Chelicerata</taxon>
        <taxon>Arachnida</taxon>
        <taxon>Araneae</taxon>
        <taxon>Araneomorphae</taxon>
        <taxon>Entelegynae</taxon>
        <taxon>Araneoidea</taxon>
        <taxon>Nephilidae</taxon>
        <taxon>Trichonephila</taxon>
    </lineage>
</organism>
<evidence type="ECO:0000313" key="1">
    <source>
        <dbReference type="EMBL" id="GFQ66707.1"/>
    </source>
</evidence>
<evidence type="ECO:0000313" key="2">
    <source>
        <dbReference type="Proteomes" id="UP000887116"/>
    </source>
</evidence>
<protein>
    <submittedName>
        <fullName evidence="1">Uncharacterized protein</fullName>
    </submittedName>
</protein>
<sequence>MRLPRTFLSLQQMCLSKIALVVYNDPDIKHFTNTYDIHSCIWASREVEMFLGKACDKMFHQVNRFETFYKGGITVRTSEYKHYLTGNGKICLLPNKQWETLVGQKISTLPLPNIIRKEVLALVRLTFIESDKWLEDHAQIMMYTTNLQNSFHWTQDNKIDRQKTARAIVAKNNIDISDRFLLACHYCFEDDVFSLWGKLNSQQQKFFQKSKFEIVRIWADWIRDGEELDWEEIVRSSRNNPLGLRTYISKLKKQELLQPLLLGLRRGCFDHHELQFCLSKLDQDQENKIFKECPLQILEVFLHWPVQGELLEVVELLRPYLSAEDFRDFFYLIISQKFMFDSVDFYYVSVIKKLWRKIPSLYREFIENDSLYNTLKLVLEYNGFHPFPHTLRVYSNEDSFIAFHLAGTMFVIFKDKIPLLNFIFPFFHFPNICRRVSVICFS</sequence>
<accession>A0A8X6H425</accession>